<dbReference type="EMBL" id="JAWJZY010000001">
    <property type="protein sequence ID" value="MEE8658116.1"/>
    <property type="molecule type" value="Genomic_DNA"/>
</dbReference>
<organism evidence="5 6">
    <name type="scientific">Sorlinia euscelidii</name>
    <dbReference type="NCBI Taxonomy" id="3081148"/>
    <lineage>
        <taxon>Bacteria</taxon>
        <taxon>Pseudomonadati</taxon>
        <taxon>Pseudomonadota</taxon>
        <taxon>Alphaproteobacteria</taxon>
        <taxon>Acetobacterales</taxon>
        <taxon>Acetobacteraceae</taxon>
        <taxon>Sorlinia</taxon>
    </lineage>
</organism>
<dbReference type="InterPro" id="IPR000669">
    <property type="entry name" value="Mannitol_DH"/>
</dbReference>
<dbReference type="InterPro" id="IPR013118">
    <property type="entry name" value="Mannitol_DH_C"/>
</dbReference>
<dbReference type="InterPro" id="IPR023027">
    <property type="entry name" value="Mannitol_DH_CS"/>
</dbReference>
<evidence type="ECO:0000256" key="1">
    <source>
        <dbReference type="ARBA" id="ARBA00023002"/>
    </source>
</evidence>
<dbReference type="PRINTS" id="PR00084">
    <property type="entry name" value="MTLDHDRGNASE"/>
</dbReference>
<accession>A0ABU7U2H1</accession>
<dbReference type="Gene3D" id="1.10.1040.10">
    <property type="entry name" value="N-(1-d-carboxylethyl)-l-norvaline Dehydrogenase, domain 2"/>
    <property type="match status" value="1"/>
</dbReference>
<evidence type="ECO:0000313" key="6">
    <source>
        <dbReference type="Proteomes" id="UP001312908"/>
    </source>
</evidence>
<dbReference type="Gene3D" id="3.40.50.720">
    <property type="entry name" value="NAD(P)-binding Rossmann-like Domain"/>
    <property type="match status" value="1"/>
</dbReference>
<dbReference type="SUPFAM" id="SSF48179">
    <property type="entry name" value="6-phosphogluconate dehydrogenase C-terminal domain-like"/>
    <property type="match status" value="1"/>
</dbReference>
<proteinExistence type="predicted"/>
<dbReference type="PANTHER" id="PTHR43362:SF1">
    <property type="entry name" value="MANNITOL DEHYDROGENASE 2-RELATED"/>
    <property type="match status" value="1"/>
</dbReference>
<dbReference type="SUPFAM" id="SSF51735">
    <property type="entry name" value="NAD(P)-binding Rossmann-fold domains"/>
    <property type="match status" value="1"/>
</dbReference>
<evidence type="ECO:0000256" key="2">
    <source>
        <dbReference type="ARBA" id="ARBA00023027"/>
    </source>
</evidence>
<dbReference type="RefSeq" id="WP_394819096.1">
    <property type="nucleotide sequence ID" value="NZ_JAWJZY010000001.1"/>
</dbReference>
<evidence type="ECO:0000259" key="4">
    <source>
        <dbReference type="Pfam" id="PF08125"/>
    </source>
</evidence>
<evidence type="ECO:0000313" key="5">
    <source>
        <dbReference type="EMBL" id="MEE8658116.1"/>
    </source>
</evidence>
<sequence length="488" mass="53481">MISRETLRHLPQNVAGPAYDPSRITPGIVHFGVGNFFRAHLAAYVDDVMGKTGAYEWGIIGVGLTPGAGGAGKARGFNAQQGLYSLTEAAPDGTESCRIIGAMCAYLHAPEKPDEVLAALAAPSTRIVSMTITEGGYHIDEMTGLFRLDAPAIRQDLADPHHPRSFFGYVVEGLARRRDAGGKGFTVLSCDNLRHNGDVTRKAILSFAEARDAGLARWIAEHVTFPNAMVDRITPSMDDAAKQRLNQASGLEDDLPLIAETFTQWVVEDRFATGRPRFEAVGAQLVDDVIPYENLKLRILNASHVLLAFMGLLSGYETIDEALADDALRGVVTRFLDDYVLTDIEAPAGVDAASYKKTALERFSNGAMGDQNVRVGGDGASKIQVFWTETMRRRLKKNLPIDLLAFGAASWLEALKGKGENGKTFQPFEPSLSENDWARIRSDKFSDAFELSAFDGWRDVGDQIFFDKLVFYREVLRKKGFRAALSLL</sequence>
<name>A0ABU7U2H1_9PROT</name>
<dbReference type="InterPro" id="IPR013328">
    <property type="entry name" value="6PGD_dom2"/>
</dbReference>
<dbReference type="PANTHER" id="PTHR43362">
    <property type="entry name" value="MANNITOL DEHYDROGENASE DSF1-RELATED"/>
    <property type="match status" value="1"/>
</dbReference>
<dbReference type="InterPro" id="IPR013131">
    <property type="entry name" value="Mannitol_DH_N"/>
</dbReference>
<dbReference type="Pfam" id="PF01232">
    <property type="entry name" value="Mannitol_dh"/>
    <property type="match status" value="1"/>
</dbReference>
<gene>
    <name evidence="5" type="ORF">DOFOFD_03695</name>
</gene>
<protein>
    <submittedName>
        <fullName evidence="5">Polyol:NADP oxidoreductase</fullName>
    </submittedName>
</protein>
<feature type="domain" description="Mannitol dehydrogenase N-terminal" evidence="3">
    <location>
        <begin position="27"/>
        <end position="279"/>
    </location>
</feature>
<dbReference type="InterPro" id="IPR036291">
    <property type="entry name" value="NAD(P)-bd_dom_sf"/>
</dbReference>
<feature type="domain" description="Mannitol dehydrogenase C-terminal" evidence="4">
    <location>
        <begin position="288"/>
        <end position="443"/>
    </location>
</feature>
<keyword evidence="1" id="KW-0560">Oxidoreductase</keyword>
<dbReference type="PROSITE" id="PS00974">
    <property type="entry name" value="MANNITOL_DHGENASE"/>
    <property type="match status" value="1"/>
</dbReference>
<keyword evidence="6" id="KW-1185">Reference proteome</keyword>
<dbReference type="InterPro" id="IPR008927">
    <property type="entry name" value="6-PGluconate_DH-like_C_sf"/>
</dbReference>
<dbReference type="Proteomes" id="UP001312908">
    <property type="component" value="Unassembled WGS sequence"/>
</dbReference>
<dbReference type="InterPro" id="IPR050988">
    <property type="entry name" value="Mannitol_DH/Oxidoreductase"/>
</dbReference>
<evidence type="ECO:0000259" key="3">
    <source>
        <dbReference type="Pfam" id="PF01232"/>
    </source>
</evidence>
<comment type="caution">
    <text evidence="5">The sequence shown here is derived from an EMBL/GenBank/DDBJ whole genome shotgun (WGS) entry which is preliminary data.</text>
</comment>
<reference evidence="5 6" key="1">
    <citation type="submission" date="2023-10" db="EMBL/GenBank/DDBJ databases">
        <title>Sorlinia euscelidii gen. nov., sp. nov., an acetic acid bacteria isolated from the gut of Euscelidius variegatus emitter.</title>
        <authorList>
            <person name="Michoud G."/>
            <person name="Marasco R."/>
            <person name="Seferji K."/>
            <person name="Gonella E."/>
            <person name="Garuglieri E."/>
            <person name="Alma A."/>
            <person name="Mapelli F."/>
            <person name="Borin S."/>
            <person name="Daffonchio D."/>
            <person name="Crotti E."/>
        </authorList>
    </citation>
    <scope>NUCLEOTIDE SEQUENCE [LARGE SCALE GENOMIC DNA]</scope>
    <source>
        <strain evidence="5 6">EV16P</strain>
    </source>
</reference>
<keyword evidence="2" id="KW-0520">NAD</keyword>
<dbReference type="Pfam" id="PF08125">
    <property type="entry name" value="Mannitol_dh_C"/>
    <property type="match status" value="1"/>
</dbReference>